<organism evidence="3 4">
    <name type="scientific">endosymbiont of Galathealinum brachiosum</name>
    <dbReference type="NCBI Taxonomy" id="2200906"/>
    <lineage>
        <taxon>Bacteria</taxon>
        <taxon>Pseudomonadati</taxon>
        <taxon>Pseudomonadota</taxon>
        <taxon>Gammaproteobacteria</taxon>
        <taxon>sulfur-oxidizing symbionts</taxon>
    </lineage>
</organism>
<dbReference type="InterPro" id="IPR016187">
    <property type="entry name" value="CTDL_fold"/>
</dbReference>
<gene>
    <name evidence="3" type="ORF">DIZ80_08300</name>
</gene>
<reference evidence="3 4" key="1">
    <citation type="journal article" date="2018" name="ISME J.">
        <title>Endosymbiont genomes yield clues of tubeworm success.</title>
        <authorList>
            <person name="Li Y."/>
            <person name="Liles M.R."/>
            <person name="Halanych K.M."/>
        </authorList>
    </citation>
    <scope>NUCLEOTIDE SEQUENCE [LARGE SCALE GENOMIC DNA]</scope>
    <source>
        <strain evidence="3">A1464</strain>
    </source>
</reference>
<feature type="chain" id="PRO_5016835648" description="Sulfatase-modifying factor enzyme-like domain-containing protein" evidence="1">
    <location>
        <begin position="28"/>
        <end position="277"/>
    </location>
</feature>
<dbReference type="EMBL" id="QFXC01000011">
    <property type="protein sequence ID" value="RDH82291.1"/>
    <property type="molecule type" value="Genomic_DNA"/>
</dbReference>
<dbReference type="PANTHER" id="PTHR23150:SF19">
    <property type="entry name" value="FORMYLGLYCINE-GENERATING ENZYME"/>
    <property type="match status" value="1"/>
</dbReference>
<dbReference type="InterPro" id="IPR005532">
    <property type="entry name" value="SUMF_dom"/>
</dbReference>
<dbReference type="AlphaFoldDB" id="A0A370DBN9"/>
<feature type="signal peptide" evidence="1">
    <location>
        <begin position="1"/>
        <end position="27"/>
    </location>
</feature>
<evidence type="ECO:0000313" key="3">
    <source>
        <dbReference type="EMBL" id="RDH82291.1"/>
    </source>
</evidence>
<name>A0A370DBN9_9GAMM</name>
<dbReference type="Pfam" id="PF03781">
    <property type="entry name" value="FGE-sulfatase"/>
    <property type="match status" value="1"/>
</dbReference>
<comment type="caution">
    <text evidence="3">The sequence shown here is derived from an EMBL/GenBank/DDBJ whole genome shotgun (WGS) entry which is preliminary data.</text>
</comment>
<keyword evidence="1" id="KW-0732">Signal</keyword>
<dbReference type="Proteomes" id="UP000254266">
    <property type="component" value="Unassembled WGS sequence"/>
</dbReference>
<dbReference type="GO" id="GO:0120147">
    <property type="term" value="F:formylglycine-generating oxidase activity"/>
    <property type="evidence" value="ECO:0007669"/>
    <property type="project" value="TreeGrafter"/>
</dbReference>
<evidence type="ECO:0000313" key="4">
    <source>
        <dbReference type="Proteomes" id="UP000254266"/>
    </source>
</evidence>
<keyword evidence="4" id="KW-1185">Reference proteome</keyword>
<dbReference type="SUPFAM" id="SSF56436">
    <property type="entry name" value="C-type lectin-like"/>
    <property type="match status" value="1"/>
</dbReference>
<dbReference type="PANTHER" id="PTHR23150">
    <property type="entry name" value="SULFATASE MODIFYING FACTOR 1, 2"/>
    <property type="match status" value="1"/>
</dbReference>
<feature type="domain" description="Sulfatase-modifying factor enzyme-like" evidence="2">
    <location>
        <begin position="40"/>
        <end position="273"/>
    </location>
</feature>
<dbReference type="InterPro" id="IPR051043">
    <property type="entry name" value="Sulfatase_Mod_Factor_Kinase"/>
</dbReference>
<accession>A0A370DBN9</accession>
<sequence>MCLQKMTCKRLLLLCSAILMCFFQANAVALETRVNQWGMTFVKIPAGSFYMGLDDFASALMEVPEPKENELKDELPRHNIKISDDFYMAQTEVTQQQWLSVMENRPGPEKFWNQDNWKNLPVVSVNWFMAERFVEEINKLDKQYRYRLPSEVEWEYVARAGSNELRPVSIDVLEDYAWFIHNSGDVQQPVASRKPNAYGVYDMLGNVWEWVDDWYAPDAYEKYTARNSKGPDTGLSKVRRGGSYHCPVHLIRPGYRAANKPGVAYEVTGFRLIAETR</sequence>
<proteinExistence type="predicted"/>
<evidence type="ECO:0000259" key="2">
    <source>
        <dbReference type="Pfam" id="PF03781"/>
    </source>
</evidence>
<evidence type="ECO:0000256" key="1">
    <source>
        <dbReference type="SAM" id="SignalP"/>
    </source>
</evidence>
<dbReference type="Gene3D" id="3.90.1580.10">
    <property type="entry name" value="paralog of FGE (formylglycine-generating enzyme)"/>
    <property type="match status" value="1"/>
</dbReference>
<dbReference type="InterPro" id="IPR042095">
    <property type="entry name" value="SUMF_sf"/>
</dbReference>
<protein>
    <recommendedName>
        <fullName evidence="2">Sulfatase-modifying factor enzyme-like domain-containing protein</fullName>
    </recommendedName>
</protein>